<evidence type="ECO:0000313" key="3">
    <source>
        <dbReference type="Proteomes" id="UP000297890"/>
    </source>
</evidence>
<dbReference type="AlphaFoldDB" id="A0A4Z0FC35"/>
<accession>A0A4Z0FC35</accession>
<name>A0A4Z0FC35_9GAMM</name>
<protein>
    <submittedName>
        <fullName evidence="2">ABC transporter permease</fullName>
    </submittedName>
</protein>
<comment type="caution">
    <text evidence="2">The sequence shown here is derived from an EMBL/GenBank/DDBJ whole genome shotgun (WGS) entry which is preliminary data.</text>
</comment>
<evidence type="ECO:0000313" key="2">
    <source>
        <dbReference type="EMBL" id="TFZ83387.1"/>
    </source>
</evidence>
<feature type="transmembrane region" description="Helical" evidence="1">
    <location>
        <begin position="27"/>
        <end position="47"/>
    </location>
</feature>
<organism evidence="2 3">
    <name type="scientific">Candidatus Macondimonas diazotrophica</name>
    <dbReference type="NCBI Taxonomy" id="2305248"/>
    <lineage>
        <taxon>Bacteria</taxon>
        <taxon>Pseudomonadati</taxon>
        <taxon>Pseudomonadota</taxon>
        <taxon>Gammaproteobacteria</taxon>
        <taxon>Chromatiales</taxon>
        <taxon>Ectothiorhodospiraceae</taxon>
        <taxon>Candidatus Macondimonas</taxon>
    </lineage>
</organism>
<keyword evidence="1" id="KW-1133">Transmembrane helix</keyword>
<feature type="transmembrane region" description="Helical" evidence="1">
    <location>
        <begin position="292"/>
        <end position="310"/>
    </location>
</feature>
<dbReference type="OrthoDB" id="9805862at2"/>
<proteinExistence type="predicted"/>
<sequence>MARREGSPWTGVNVIARKVFADHLTSLRLGILEGLVFMAALAAVYGASEVLRQTVAESPYVFLHLFTATREPLPSLSEFLGFFVPLVAIGLGFDAVNAELVRGTLSRVLAQPVYRDAFLAGKFLGTLAILFLLLVTLWVLTVGLGIWFLGVPPDGEEMIRLGCFWLVTLLYAGVWLALAVLVSVLITQPASAALVALGIWLFVWLFWPLVAQVLSEIPGFVPGGAAMPIETYAMRQGLERLAPTVLYAEAVQPLLVPEMRTIGRVFSSQLEGAVLGNPLPVAQSIGMVGPRAAGLLATVLLLMSTSYVIFQRREIRA</sequence>
<feature type="transmembrane region" description="Helical" evidence="1">
    <location>
        <begin position="123"/>
        <end position="149"/>
    </location>
</feature>
<reference evidence="2 3" key="1">
    <citation type="journal article" date="2019" name="ISME J.">
        <title>Candidatus Macondimonas diazotrophica, a novel gammaproteobacterial genus dominating crude-oil-contaminated coastal sediments.</title>
        <authorList>
            <person name="Karthikeyan S."/>
            <person name="Konstantinidis K."/>
        </authorList>
    </citation>
    <scope>NUCLEOTIDE SEQUENCE [LARGE SCALE GENOMIC DNA]</scope>
    <source>
        <strain evidence="2 3">KTK01</strain>
    </source>
</reference>
<evidence type="ECO:0000256" key="1">
    <source>
        <dbReference type="SAM" id="Phobius"/>
    </source>
</evidence>
<dbReference type="EMBL" id="SRIO01000004">
    <property type="protein sequence ID" value="TFZ83387.1"/>
    <property type="molecule type" value="Genomic_DNA"/>
</dbReference>
<keyword evidence="1" id="KW-0472">Membrane</keyword>
<feature type="transmembrane region" description="Helical" evidence="1">
    <location>
        <begin position="164"/>
        <end position="186"/>
    </location>
</feature>
<keyword evidence="1" id="KW-0812">Transmembrane</keyword>
<dbReference type="PANTHER" id="PTHR43471">
    <property type="entry name" value="ABC TRANSPORTER PERMEASE"/>
    <property type="match status" value="1"/>
</dbReference>
<dbReference type="Proteomes" id="UP000297890">
    <property type="component" value="Unassembled WGS sequence"/>
</dbReference>
<feature type="transmembrane region" description="Helical" evidence="1">
    <location>
        <begin position="79"/>
        <end position="102"/>
    </location>
</feature>
<dbReference type="GO" id="GO:0005886">
    <property type="term" value="C:plasma membrane"/>
    <property type="evidence" value="ECO:0007669"/>
    <property type="project" value="UniProtKB-SubCell"/>
</dbReference>
<dbReference type="GO" id="GO:0140359">
    <property type="term" value="F:ABC-type transporter activity"/>
    <property type="evidence" value="ECO:0007669"/>
    <property type="project" value="InterPro"/>
</dbReference>
<keyword evidence="3" id="KW-1185">Reference proteome</keyword>
<dbReference type="PANTHER" id="PTHR43471:SF14">
    <property type="entry name" value="ABC-2 TYPE TRANSPORT SYSTEM PERMEASE PROTEIN"/>
    <property type="match status" value="1"/>
</dbReference>
<dbReference type="RefSeq" id="WP_135281267.1">
    <property type="nucleotide sequence ID" value="NZ_SRIO01000004.1"/>
</dbReference>
<gene>
    <name evidence="2" type="ORF">E4680_04890</name>
</gene>
<feature type="transmembrane region" description="Helical" evidence="1">
    <location>
        <begin position="193"/>
        <end position="214"/>
    </location>
</feature>
<dbReference type="Pfam" id="PF12679">
    <property type="entry name" value="ABC2_membrane_2"/>
    <property type="match status" value="1"/>
</dbReference>